<gene>
    <name evidence="1" type="ORF">P0Y65_21230</name>
</gene>
<evidence type="ECO:0000313" key="2">
    <source>
        <dbReference type="Proteomes" id="UP001217476"/>
    </source>
</evidence>
<dbReference type="Proteomes" id="UP001217476">
    <property type="component" value="Chromosome"/>
</dbReference>
<proteinExistence type="predicted"/>
<name>A0AAJ5VTU1_9HYPH</name>
<sequence>MTSDQFKAGAPAAERDGTGISSLLAQITFLSTEQILAHPRWPQARDCYIQVLVQSHSPDPAISRVMQDVAGLVLFNLVIAIYEARGEARKDWPTINRIRESFANFGLASDRSTDEMLARMRQIGLIELQVAPADKRVRLVRPTQRMVAEDCAWHDNHTRALAVLRPDSRDYDAMFAHEPLHRQVHRAISNDLHEKAFDVLDTKVNPLVGFVMRQDGAKIIFLYLQRALAGGDPSRVSLSYAAASERIDTSRTHIRNLLAALESSGLLRRYGNGGNDIELTPELWRHADYFIASMMSANDRWWQLTRAQVAEIQRSTQ</sequence>
<reference evidence="1" key="1">
    <citation type="submission" date="2023-03" db="EMBL/GenBank/DDBJ databases">
        <title>Andean soil-derived lignocellulolytic bacterial consortium as a source of novel taxa and putative plastic-active enzymes.</title>
        <authorList>
            <person name="Diaz-Garcia L."/>
            <person name="Chuvochina M."/>
            <person name="Feuerriegel G."/>
            <person name="Bunk B."/>
            <person name="Sproer C."/>
            <person name="Streit W.R."/>
            <person name="Rodriguez L.M."/>
            <person name="Overmann J."/>
            <person name="Jimenez D.J."/>
        </authorList>
    </citation>
    <scope>NUCLEOTIDE SEQUENCE</scope>
    <source>
        <strain evidence="1">MAG 4196</strain>
    </source>
</reference>
<protein>
    <submittedName>
        <fullName evidence="1">Uncharacterized protein</fullName>
    </submittedName>
</protein>
<evidence type="ECO:0000313" key="1">
    <source>
        <dbReference type="EMBL" id="WEK04664.1"/>
    </source>
</evidence>
<dbReference type="AlphaFoldDB" id="A0AAJ5VTU1"/>
<accession>A0AAJ5VTU1</accession>
<organism evidence="1 2">
    <name type="scientific">Candidatus Devosia phytovorans</name>
    <dbReference type="NCBI Taxonomy" id="3121372"/>
    <lineage>
        <taxon>Bacteria</taxon>
        <taxon>Pseudomonadati</taxon>
        <taxon>Pseudomonadota</taxon>
        <taxon>Alphaproteobacteria</taxon>
        <taxon>Hyphomicrobiales</taxon>
        <taxon>Devosiaceae</taxon>
        <taxon>Devosia</taxon>
    </lineage>
</organism>
<dbReference type="EMBL" id="CP119312">
    <property type="protein sequence ID" value="WEK04664.1"/>
    <property type="molecule type" value="Genomic_DNA"/>
</dbReference>